<dbReference type="GO" id="GO:0055085">
    <property type="term" value="P:transmembrane transport"/>
    <property type="evidence" value="ECO:0007669"/>
    <property type="project" value="InterPro"/>
</dbReference>
<dbReference type="InterPro" id="IPR018389">
    <property type="entry name" value="DctP_fam"/>
</dbReference>
<organism evidence="6 7">
    <name type="scientific">Microbaculum marinisediminis</name>
    <dbReference type="NCBI Taxonomy" id="2931392"/>
    <lineage>
        <taxon>Bacteria</taxon>
        <taxon>Pseudomonadati</taxon>
        <taxon>Pseudomonadota</taxon>
        <taxon>Alphaproteobacteria</taxon>
        <taxon>Hyphomicrobiales</taxon>
        <taxon>Tepidamorphaceae</taxon>
        <taxon>Microbaculum</taxon>
    </lineage>
</organism>
<keyword evidence="4 5" id="KW-0732">Signal</keyword>
<evidence type="ECO:0000256" key="3">
    <source>
        <dbReference type="ARBA" id="ARBA00022448"/>
    </source>
</evidence>
<comment type="subcellular location">
    <subcellularLocation>
        <location evidence="1">Cell envelope</location>
    </subcellularLocation>
</comment>
<feature type="chain" id="PRO_5043509934" evidence="5">
    <location>
        <begin position="26"/>
        <end position="337"/>
    </location>
</feature>
<evidence type="ECO:0000256" key="4">
    <source>
        <dbReference type="ARBA" id="ARBA00022729"/>
    </source>
</evidence>
<sequence length="337" mass="36143">MKHTSKILMATAAIGLIAGTSAAFSKDLKYAHFQSADLSSPKHAAALAFESCVEGKTSGSIDVQIFPASQLGGGSEIMEGLQLGTVQMAAVHDGPISAVYKPFSVLAIPYIFDDQAMAWSVMDGEFGDAMAEDMLAKTGIRMFGVADNGVRNFTNNVRPVAEPKDMEGLKMRVMTAPVWVTLVESLGASATPVPWPELPGALQQGVVDGQENGVTNIVNASLYQHQKYVSLDGHVFSWHAYLMSEDFFQGLSDAEKTAVTQCVEIAKTIHRGMTAAQDANATAILSEKGMEVVPVSPDQKAKFRAAAQPKVREFVVSEIGAEWPDRLDAAVEAYRNQ</sequence>
<evidence type="ECO:0000256" key="2">
    <source>
        <dbReference type="ARBA" id="ARBA00009023"/>
    </source>
</evidence>
<dbReference type="Proteomes" id="UP001320898">
    <property type="component" value="Unassembled WGS sequence"/>
</dbReference>
<dbReference type="PANTHER" id="PTHR33376:SF4">
    <property type="entry name" value="SIALIC ACID-BINDING PERIPLASMIC PROTEIN SIAP"/>
    <property type="match status" value="1"/>
</dbReference>
<dbReference type="EMBL" id="JALIDZ010000006">
    <property type="protein sequence ID" value="MCT8973103.1"/>
    <property type="molecule type" value="Genomic_DNA"/>
</dbReference>
<dbReference type="AlphaFoldDB" id="A0AAW5R2N6"/>
<keyword evidence="3" id="KW-0813">Transport</keyword>
<dbReference type="Gene3D" id="3.40.190.170">
    <property type="entry name" value="Bacterial extracellular solute-binding protein, family 7"/>
    <property type="match status" value="1"/>
</dbReference>
<evidence type="ECO:0000313" key="7">
    <source>
        <dbReference type="Proteomes" id="UP001320898"/>
    </source>
</evidence>
<gene>
    <name evidence="6" type="ORF">MUB46_14650</name>
</gene>
<feature type="signal peptide" evidence="5">
    <location>
        <begin position="1"/>
        <end position="25"/>
    </location>
</feature>
<keyword evidence="7" id="KW-1185">Reference proteome</keyword>
<comment type="caution">
    <text evidence="6">The sequence shown here is derived from an EMBL/GenBank/DDBJ whole genome shotgun (WGS) entry which is preliminary data.</text>
</comment>
<proteinExistence type="inferred from homology"/>
<evidence type="ECO:0000256" key="1">
    <source>
        <dbReference type="ARBA" id="ARBA00004196"/>
    </source>
</evidence>
<reference evidence="6 7" key="1">
    <citation type="submission" date="2022-04" db="EMBL/GenBank/DDBJ databases">
        <authorList>
            <person name="Ye Y.-Q."/>
            <person name="Du Z.-J."/>
        </authorList>
    </citation>
    <scope>NUCLEOTIDE SEQUENCE [LARGE SCALE GENOMIC DNA]</scope>
    <source>
        <strain evidence="6 7">A6E488</strain>
    </source>
</reference>
<dbReference type="PIRSF" id="PIRSF006470">
    <property type="entry name" value="DctB"/>
    <property type="match status" value="1"/>
</dbReference>
<evidence type="ECO:0000313" key="6">
    <source>
        <dbReference type="EMBL" id="MCT8973103.1"/>
    </source>
</evidence>
<accession>A0AAW5R2N6</accession>
<name>A0AAW5R2N6_9HYPH</name>
<dbReference type="PANTHER" id="PTHR33376">
    <property type="match status" value="1"/>
</dbReference>
<dbReference type="NCBIfam" id="TIGR00787">
    <property type="entry name" value="dctP"/>
    <property type="match status" value="1"/>
</dbReference>
<dbReference type="RefSeq" id="WP_261616685.1">
    <property type="nucleotide sequence ID" value="NZ_JALIDZ010000006.1"/>
</dbReference>
<dbReference type="GO" id="GO:0030288">
    <property type="term" value="C:outer membrane-bounded periplasmic space"/>
    <property type="evidence" value="ECO:0007669"/>
    <property type="project" value="InterPro"/>
</dbReference>
<dbReference type="InterPro" id="IPR004682">
    <property type="entry name" value="TRAP_DctP"/>
</dbReference>
<evidence type="ECO:0000256" key="5">
    <source>
        <dbReference type="SAM" id="SignalP"/>
    </source>
</evidence>
<protein>
    <submittedName>
        <fullName evidence="6">DctP family TRAP transporter solute-binding subunit</fullName>
    </submittedName>
</protein>
<dbReference type="Pfam" id="PF03480">
    <property type="entry name" value="DctP"/>
    <property type="match status" value="1"/>
</dbReference>
<dbReference type="InterPro" id="IPR038404">
    <property type="entry name" value="TRAP_DctP_sf"/>
</dbReference>
<dbReference type="NCBIfam" id="NF037995">
    <property type="entry name" value="TRAP_S1"/>
    <property type="match status" value="1"/>
</dbReference>
<comment type="similarity">
    <text evidence="2">Belongs to the bacterial solute-binding protein 7 family.</text>
</comment>